<proteinExistence type="predicted"/>
<organism evidence="1 2">
    <name type="scientific">Solitalea koreensis</name>
    <dbReference type="NCBI Taxonomy" id="543615"/>
    <lineage>
        <taxon>Bacteria</taxon>
        <taxon>Pseudomonadati</taxon>
        <taxon>Bacteroidota</taxon>
        <taxon>Sphingobacteriia</taxon>
        <taxon>Sphingobacteriales</taxon>
        <taxon>Sphingobacteriaceae</taxon>
        <taxon>Solitalea</taxon>
    </lineage>
</organism>
<reference evidence="1 2" key="1">
    <citation type="submission" date="2017-05" db="EMBL/GenBank/DDBJ databases">
        <authorList>
            <person name="Varghese N."/>
            <person name="Submissions S."/>
        </authorList>
    </citation>
    <scope>NUCLEOTIDE SEQUENCE [LARGE SCALE GENOMIC DNA]</scope>
    <source>
        <strain evidence="1 2">DSM 21342</strain>
    </source>
</reference>
<dbReference type="Pfam" id="PF07609">
    <property type="entry name" value="DUF1572"/>
    <property type="match status" value="1"/>
</dbReference>
<keyword evidence="2" id="KW-1185">Reference proteome</keyword>
<dbReference type="AlphaFoldDB" id="A0A521C942"/>
<dbReference type="OrthoDB" id="893570at2"/>
<name>A0A521C942_9SPHI</name>
<gene>
    <name evidence="1" type="ORF">SAMN06265350_103300</name>
</gene>
<dbReference type="SUPFAM" id="SSF109854">
    <property type="entry name" value="DinB/YfiT-like putative metalloenzymes"/>
    <property type="match status" value="1"/>
</dbReference>
<dbReference type="InterPro" id="IPR034660">
    <property type="entry name" value="DinB/YfiT-like"/>
</dbReference>
<dbReference type="RefSeq" id="WP_142602719.1">
    <property type="nucleotide sequence ID" value="NZ_FXSZ01000003.1"/>
</dbReference>
<evidence type="ECO:0000313" key="1">
    <source>
        <dbReference type="EMBL" id="SMO55918.1"/>
    </source>
</evidence>
<evidence type="ECO:0000313" key="2">
    <source>
        <dbReference type="Proteomes" id="UP000315971"/>
    </source>
</evidence>
<protein>
    <recommendedName>
        <fullName evidence="3">DinB superfamily protein</fullName>
    </recommendedName>
</protein>
<dbReference type="Gene3D" id="1.20.120.450">
    <property type="entry name" value="dinb family like domain"/>
    <property type="match status" value="1"/>
</dbReference>
<sequence>MYTHILKGFLERDLELLKKEITAYQNEENIWKVNGSIHNSAGNLCLHLVGNLNHFIGTALGNSGYVRDRDAEFSIKNVSREELLKMVHDTQVVVAATLNNLTDADLEKDFPYEVMNQHWKNAHFLFHLSTHLTYHLGQINYHRRLLD</sequence>
<dbReference type="InterPro" id="IPR011466">
    <property type="entry name" value="DUF1572"/>
</dbReference>
<dbReference type="EMBL" id="FXSZ01000003">
    <property type="protein sequence ID" value="SMO55918.1"/>
    <property type="molecule type" value="Genomic_DNA"/>
</dbReference>
<accession>A0A521C942</accession>
<dbReference type="Proteomes" id="UP000315971">
    <property type="component" value="Unassembled WGS sequence"/>
</dbReference>
<evidence type="ECO:0008006" key="3">
    <source>
        <dbReference type="Google" id="ProtNLM"/>
    </source>
</evidence>